<dbReference type="Proteomes" id="UP001164305">
    <property type="component" value="Chromosome"/>
</dbReference>
<dbReference type="Gene3D" id="3.30.1330.10">
    <property type="entry name" value="PurM-like, N-terminal domain"/>
    <property type="match status" value="1"/>
</dbReference>
<keyword evidence="1 3" id="KW-0418">Kinase</keyword>
<evidence type="ECO:0000259" key="2">
    <source>
        <dbReference type="Pfam" id="PF00586"/>
    </source>
</evidence>
<sequence length="335" mass="34273">MTNEPTPAPAPIAHLSESGLLERILPALPSSDAVEIGPGDDSAVVRLASPRLVVSTDTLTEGQDFLLPATRPEWIGAKAAVQNLADVAAMGARPTALVVALSAPGTADVTTLEGISRGLAARAGRDGAVVVGGDLGAADALSLTVTALGALAEGHAPILRTGARAGDVLAVGSPLLGRSGAGLAWILADRHHEALAADVVAWHNAPDPRLELGWTAARRPDGTARASAMIDVSDGLVRDGGRLARRSGVVIDLDREALAADVRALVDLAAPLGADPWSWVLHGGEEHAMLATFPADDVPEGFRPIGVVHRPAAGEEPFILLDGRTVPGEGFDHFA</sequence>
<dbReference type="EMBL" id="CP107020">
    <property type="protein sequence ID" value="UYG16073.1"/>
    <property type="molecule type" value="Genomic_DNA"/>
</dbReference>
<evidence type="ECO:0000313" key="4">
    <source>
        <dbReference type="Proteomes" id="UP001164305"/>
    </source>
</evidence>
<keyword evidence="1" id="KW-0479">Metal-binding</keyword>
<dbReference type="InterPro" id="IPR006283">
    <property type="entry name" value="ThiL-like"/>
</dbReference>
<keyword evidence="1" id="KW-0067">ATP-binding</keyword>
<evidence type="ECO:0000256" key="1">
    <source>
        <dbReference type="HAMAP-Rule" id="MF_02128"/>
    </source>
</evidence>
<dbReference type="CDD" id="cd02194">
    <property type="entry name" value="ThiL"/>
    <property type="match status" value="1"/>
</dbReference>
<comment type="function">
    <text evidence="1">Catalyzes the ATP-dependent phosphorylation of thiamine-monophosphate (TMP) to form thiamine-pyrophosphate (TPP), the active form of vitamin B1.</text>
</comment>
<feature type="binding site" evidence="1">
    <location>
        <position position="134"/>
    </location>
    <ligand>
        <name>Mg(2+)</name>
        <dbReference type="ChEBI" id="CHEBI:18420"/>
        <label>1</label>
    </ligand>
</feature>
<comment type="miscellaneous">
    <text evidence="1">Reaction mechanism of ThiL seems to utilize a direct, inline transfer of the gamma-phosphate of ATP to TMP rather than a phosphorylated enzyme intermediate.</text>
</comment>
<dbReference type="Pfam" id="PF00586">
    <property type="entry name" value="AIRS"/>
    <property type="match status" value="1"/>
</dbReference>
<dbReference type="Gene3D" id="3.90.650.10">
    <property type="entry name" value="PurM-like C-terminal domain"/>
    <property type="match status" value="1"/>
</dbReference>
<gene>
    <name evidence="1 3" type="primary">thiL</name>
    <name evidence="3" type="ORF">BRM3_10605</name>
</gene>
<feature type="binding site" evidence="1">
    <location>
        <position position="86"/>
    </location>
    <ligand>
        <name>Mg(2+)</name>
        <dbReference type="ChEBI" id="CHEBI:18420"/>
        <label>2</label>
    </ligand>
</feature>
<feature type="binding site" evidence="1">
    <location>
        <position position="86"/>
    </location>
    <ligand>
        <name>Mg(2+)</name>
        <dbReference type="ChEBI" id="CHEBI:18420"/>
        <label>4</label>
    </ligand>
</feature>
<reference evidence="3" key="1">
    <citation type="submission" date="2022-10" db="EMBL/GenBank/DDBJ databases">
        <title>Whole-Genome Sequencing of Brachybacterium huguangmaarense BRM-3, Isolated from Betula schmidtii.</title>
        <authorList>
            <person name="Haam D."/>
        </authorList>
    </citation>
    <scope>NUCLEOTIDE SEQUENCE</scope>
    <source>
        <strain evidence="3">BRM-3</strain>
    </source>
</reference>
<keyword evidence="1" id="KW-0460">Magnesium</keyword>
<feature type="binding site" evidence="1">
    <location>
        <position position="64"/>
    </location>
    <ligand>
        <name>substrate</name>
    </ligand>
</feature>
<comment type="catalytic activity">
    <reaction evidence="1">
        <text>thiamine phosphate + ATP = thiamine diphosphate + ADP</text>
        <dbReference type="Rhea" id="RHEA:15913"/>
        <dbReference type="ChEBI" id="CHEBI:30616"/>
        <dbReference type="ChEBI" id="CHEBI:37575"/>
        <dbReference type="ChEBI" id="CHEBI:58937"/>
        <dbReference type="ChEBI" id="CHEBI:456216"/>
        <dbReference type="EC" id="2.7.4.16"/>
    </reaction>
</comment>
<keyword evidence="4" id="KW-1185">Reference proteome</keyword>
<dbReference type="GO" id="GO:0009030">
    <property type="term" value="F:thiamine-phosphate kinase activity"/>
    <property type="evidence" value="ECO:0007669"/>
    <property type="project" value="UniProtKB-EC"/>
</dbReference>
<feature type="binding site" evidence="1">
    <location>
        <position position="86"/>
    </location>
    <ligand>
        <name>Mg(2+)</name>
        <dbReference type="ChEBI" id="CHEBI:18420"/>
        <label>3</label>
    </ligand>
</feature>
<feature type="binding site" evidence="1">
    <location>
        <position position="160"/>
    </location>
    <ligand>
        <name>ATP</name>
        <dbReference type="ChEBI" id="CHEBI:30616"/>
    </ligand>
</feature>
<dbReference type="NCBIfam" id="TIGR01379">
    <property type="entry name" value="thiL"/>
    <property type="match status" value="1"/>
</dbReference>
<feature type="binding site" evidence="1">
    <location>
        <position position="56"/>
    </location>
    <ligand>
        <name>Mg(2+)</name>
        <dbReference type="ChEBI" id="CHEBI:18420"/>
        <label>1</label>
    </ligand>
</feature>
<name>A0ABY6FYR2_9MICO</name>
<dbReference type="PANTHER" id="PTHR30270">
    <property type="entry name" value="THIAMINE-MONOPHOSPHATE KINASE"/>
    <property type="match status" value="1"/>
</dbReference>
<comment type="similarity">
    <text evidence="1">Belongs to the thiamine-monophosphate kinase family.</text>
</comment>
<evidence type="ECO:0000313" key="3">
    <source>
        <dbReference type="EMBL" id="UYG16073.1"/>
    </source>
</evidence>
<keyword evidence="1" id="KW-0547">Nucleotide-binding</keyword>
<dbReference type="RefSeq" id="WP_263593286.1">
    <property type="nucleotide sequence ID" value="NZ_CP107020.1"/>
</dbReference>
<dbReference type="InterPro" id="IPR036676">
    <property type="entry name" value="PurM-like_C_sf"/>
</dbReference>
<accession>A0ABY6FYR2</accession>
<feature type="binding site" evidence="1">
    <location>
        <position position="233"/>
    </location>
    <ligand>
        <name>ATP</name>
        <dbReference type="ChEBI" id="CHEBI:30616"/>
    </ligand>
</feature>
<dbReference type="SUPFAM" id="SSF55326">
    <property type="entry name" value="PurM N-terminal domain-like"/>
    <property type="match status" value="1"/>
</dbReference>
<protein>
    <recommendedName>
        <fullName evidence="1">Thiamine-monophosphate kinase</fullName>
        <shortName evidence="1">TMP kinase</shortName>
        <shortName evidence="1">Thiamine-phosphate kinase</shortName>
        <ecNumber evidence="1">2.7.4.16</ecNumber>
    </recommendedName>
</protein>
<feature type="binding site" evidence="1">
    <location>
        <begin position="133"/>
        <end position="134"/>
    </location>
    <ligand>
        <name>ATP</name>
        <dbReference type="ChEBI" id="CHEBI:30616"/>
    </ligand>
</feature>
<dbReference type="PANTHER" id="PTHR30270:SF0">
    <property type="entry name" value="THIAMINE-MONOPHOSPHATE KINASE"/>
    <property type="match status" value="1"/>
</dbReference>
<dbReference type="InterPro" id="IPR016188">
    <property type="entry name" value="PurM-like_N"/>
</dbReference>
<dbReference type="SUPFAM" id="SSF56042">
    <property type="entry name" value="PurM C-terminal domain-like"/>
    <property type="match status" value="1"/>
</dbReference>
<dbReference type="InterPro" id="IPR036921">
    <property type="entry name" value="PurM-like_N_sf"/>
</dbReference>
<comment type="pathway">
    <text evidence="1">Cofactor biosynthesis; thiamine diphosphate biosynthesis; thiamine diphosphate from thiamine phosphate: step 1/1.</text>
</comment>
<dbReference type="HAMAP" id="MF_02128">
    <property type="entry name" value="TMP_kinase"/>
    <property type="match status" value="1"/>
</dbReference>
<feature type="binding site" evidence="1">
    <location>
        <position position="57"/>
    </location>
    <ligand>
        <name>Mg(2+)</name>
        <dbReference type="ChEBI" id="CHEBI:18420"/>
        <label>1</label>
    </ligand>
</feature>
<comment type="caution">
    <text evidence="1">Lacks conserved residue(s) required for the propagation of feature annotation.</text>
</comment>
<keyword evidence="1 3" id="KW-0808">Transferase</keyword>
<organism evidence="3 4">
    <name type="scientific">Brachybacterium huguangmaarense</name>
    <dbReference type="NCBI Taxonomy" id="1652028"/>
    <lineage>
        <taxon>Bacteria</taxon>
        <taxon>Bacillati</taxon>
        <taxon>Actinomycetota</taxon>
        <taxon>Actinomycetes</taxon>
        <taxon>Micrococcales</taxon>
        <taxon>Dermabacteraceae</taxon>
        <taxon>Brachybacterium</taxon>
    </lineage>
</organism>
<dbReference type="EC" id="2.7.4.16" evidence="1"/>
<feature type="binding site" evidence="1">
    <location>
        <position position="55"/>
    </location>
    <ligand>
        <name>Mg(2+)</name>
        <dbReference type="ChEBI" id="CHEBI:18420"/>
        <label>4</label>
    </ligand>
</feature>
<feature type="binding site" evidence="1">
    <location>
        <position position="41"/>
    </location>
    <ligand>
        <name>Mg(2+)</name>
        <dbReference type="ChEBI" id="CHEBI:18420"/>
        <label>3</label>
    </ligand>
</feature>
<feature type="binding site" evidence="1">
    <location>
        <position position="57"/>
    </location>
    <ligand>
        <name>Mg(2+)</name>
        <dbReference type="ChEBI" id="CHEBI:18420"/>
        <label>2</label>
    </ligand>
</feature>
<proteinExistence type="inferred from homology"/>
<feature type="binding site" evidence="1">
    <location>
        <position position="285"/>
    </location>
    <ligand>
        <name>substrate</name>
    </ligand>
</feature>
<keyword evidence="1" id="KW-0784">Thiamine biosynthesis</keyword>
<feature type="binding site" evidence="1">
    <location>
        <position position="331"/>
    </location>
    <ligand>
        <name>substrate</name>
    </ligand>
</feature>
<feature type="binding site" evidence="1">
    <location>
        <position position="231"/>
    </location>
    <ligand>
        <name>Mg(2+)</name>
        <dbReference type="ChEBI" id="CHEBI:18420"/>
        <label>3</label>
    </ligand>
</feature>
<feature type="domain" description="PurM-like N-terminal" evidence="2">
    <location>
        <begin position="39"/>
        <end position="150"/>
    </location>
</feature>
<dbReference type="PIRSF" id="PIRSF005303">
    <property type="entry name" value="Thiam_monoph_kin"/>
    <property type="match status" value="1"/>
</dbReference>
<feature type="binding site" evidence="1">
    <location>
        <position position="41"/>
    </location>
    <ligand>
        <name>Mg(2+)</name>
        <dbReference type="ChEBI" id="CHEBI:18420"/>
        <label>4</label>
    </ligand>
</feature>
<feature type="binding site" evidence="1">
    <location>
        <position position="234"/>
    </location>
    <ligand>
        <name>Mg(2+)</name>
        <dbReference type="ChEBI" id="CHEBI:18420"/>
        <label>5</label>
    </ligand>
</feature>